<reference evidence="2 3" key="1">
    <citation type="journal article" date="2023" name="Plants (Basel)">
        <title>Bridging the Gap: Combining Genomics and Transcriptomics Approaches to Understand Stylosanthes scabra, an Orphan Legume from the Brazilian Caatinga.</title>
        <authorList>
            <person name="Ferreira-Neto J.R.C."/>
            <person name="da Silva M.D."/>
            <person name="Binneck E."/>
            <person name="de Melo N.F."/>
            <person name="da Silva R.H."/>
            <person name="de Melo A.L.T.M."/>
            <person name="Pandolfi V."/>
            <person name="Bustamante F.O."/>
            <person name="Brasileiro-Vidal A.C."/>
            <person name="Benko-Iseppon A.M."/>
        </authorList>
    </citation>
    <scope>NUCLEOTIDE SEQUENCE [LARGE SCALE GENOMIC DNA]</scope>
    <source>
        <tissue evidence="2">Leaves</tissue>
    </source>
</reference>
<sequence>AIVGTLILGFPIEGLMLKMSGEVREASSHRMDRGHGGESFSANAGSSGSSVGGVLKKKKKFIAPLCSCGNQGPHCKFFAWLDDYVTCLNQSDVANTAAVVDPMKKIEEMIESFEMKIMMMEAEYQKGEKKGRSKTREQLFYSS</sequence>
<keyword evidence="1" id="KW-0175">Coiled coil</keyword>
<evidence type="ECO:0000313" key="3">
    <source>
        <dbReference type="Proteomes" id="UP001341840"/>
    </source>
</evidence>
<feature type="coiled-coil region" evidence="1">
    <location>
        <begin position="103"/>
        <end position="130"/>
    </location>
</feature>
<evidence type="ECO:0000313" key="2">
    <source>
        <dbReference type="EMBL" id="MED6161747.1"/>
    </source>
</evidence>
<protein>
    <recommendedName>
        <fullName evidence="4">Zinc finger GRF-type domain-containing protein</fullName>
    </recommendedName>
</protein>
<dbReference type="EMBL" id="JASCZI010121439">
    <property type="protein sequence ID" value="MED6161747.1"/>
    <property type="molecule type" value="Genomic_DNA"/>
</dbReference>
<dbReference type="Proteomes" id="UP001341840">
    <property type="component" value="Unassembled WGS sequence"/>
</dbReference>
<accession>A0ABU6UKB0</accession>
<evidence type="ECO:0000256" key="1">
    <source>
        <dbReference type="SAM" id="Coils"/>
    </source>
</evidence>
<comment type="caution">
    <text evidence="2">The sequence shown here is derived from an EMBL/GenBank/DDBJ whole genome shotgun (WGS) entry which is preliminary data.</text>
</comment>
<organism evidence="2 3">
    <name type="scientific">Stylosanthes scabra</name>
    <dbReference type="NCBI Taxonomy" id="79078"/>
    <lineage>
        <taxon>Eukaryota</taxon>
        <taxon>Viridiplantae</taxon>
        <taxon>Streptophyta</taxon>
        <taxon>Embryophyta</taxon>
        <taxon>Tracheophyta</taxon>
        <taxon>Spermatophyta</taxon>
        <taxon>Magnoliopsida</taxon>
        <taxon>eudicotyledons</taxon>
        <taxon>Gunneridae</taxon>
        <taxon>Pentapetalae</taxon>
        <taxon>rosids</taxon>
        <taxon>fabids</taxon>
        <taxon>Fabales</taxon>
        <taxon>Fabaceae</taxon>
        <taxon>Papilionoideae</taxon>
        <taxon>50 kb inversion clade</taxon>
        <taxon>dalbergioids sensu lato</taxon>
        <taxon>Dalbergieae</taxon>
        <taxon>Pterocarpus clade</taxon>
        <taxon>Stylosanthes</taxon>
    </lineage>
</organism>
<keyword evidence="3" id="KW-1185">Reference proteome</keyword>
<evidence type="ECO:0008006" key="4">
    <source>
        <dbReference type="Google" id="ProtNLM"/>
    </source>
</evidence>
<name>A0ABU6UKB0_9FABA</name>
<gene>
    <name evidence="2" type="ORF">PIB30_063718</name>
</gene>
<proteinExistence type="predicted"/>
<feature type="non-terminal residue" evidence="2">
    <location>
        <position position="1"/>
    </location>
</feature>